<dbReference type="Proteomes" id="UP000297703">
    <property type="component" value="Unassembled WGS sequence"/>
</dbReference>
<dbReference type="AlphaFoldDB" id="A0A4D9E7S1"/>
<reference evidence="1 2" key="1">
    <citation type="submission" date="2019-04" db="EMBL/GenBank/DDBJ databases">
        <title>Draft genome of the big-headed turtle Platysternon megacephalum.</title>
        <authorList>
            <person name="Gong S."/>
        </authorList>
    </citation>
    <scope>NUCLEOTIDE SEQUENCE [LARGE SCALE GENOMIC DNA]</scope>
    <source>
        <strain evidence="1">DO16091913</strain>
        <tissue evidence="1">Muscle</tissue>
    </source>
</reference>
<keyword evidence="1" id="KW-0808">Transferase</keyword>
<proteinExistence type="predicted"/>
<accession>A0A4D9E7S1</accession>
<protein>
    <submittedName>
        <fullName evidence="1">Heparan sulfate 2-O-sulfotransferase 1</fullName>
    </submittedName>
</protein>
<name>A0A4D9E7S1_9SAUR</name>
<dbReference type="EMBL" id="QXTE01000096">
    <property type="protein sequence ID" value="TFK06379.1"/>
    <property type="molecule type" value="Genomic_DNA"/>
</dbReference>
<gene>
    <name evidence="1" type="ORF">DR999_PMT10688</name>
</gene>
<keyword evidence="2" id="KW-1185">Reference proteome</keyword>
<evidence type="ECO:0000313" key="2">
    <source>
        <dbReference type="Proteomes" id="UP000297703"/>
    </source>
</evidence>
<organism evidence="1 2">
    <name type="scientific">Platysternon megacephalum</name>
    <name type="common">big-headed turtle</name>
    <dbReference type="NCBI Taxonomy" id="55544"/>
    <lineage>
        <taxon>Eukaryota</taxon>
        <taxon>Metazoa</taxon>
        <taxon>Chordata</taxon>
        <taxon>Craniata</taxon>
        <taxon>Vertebrata</taxon>
        <taxon>Euteleostomi</taxon>
        <taxon>Archelosauria</taxon>
        <taxon>Testudinata</taxon>
        <taxon>Testudines</taxon>
        <taxon>Cryptodira</taxon>
        <taxon>Durocryptodira</taxon>
        <taxon>Testudinoidea</taxon>
        <taxon>Platysternidae</taxon>
        <taxon>Platysternon</taxon>
    </lineage>
</organism>
<dbReference type="GO" id="GO:0016740">
    <property type="term" value="F:transferase activity"/>
    <property type="evidence" value="ECO:0007669"/>
    <property type="project" value="UniProtKB-KW"/>
</dbReference>
<sequence>MMHRLGLQSVTWGIQLLGFRVREIATFLIPLDQSSSCNEFKTCSSVAIRIKALIPSTNFLGSAFILQNHFKSVPVLLGSTHKMAQLLTQTDGERGAPLPARPLFPFLKNVKLSKQT</sequence>
<evidence type="ECO:0000313" key="1">
    <source>
        <dbReference type="EMBL" id="TFK06379.1"/>
    </source>
</evidence>
<reference evidence="1 2" key="2">
    <citation type="submission" date="2019-04" db="EMBL/GenBank/DDBJ databases">
        <title>The genome sequence of big-headed turtle.</title>
        <authorList>
            <person name="Gong S."/>
        </authorList>
    </citation>
    <scope>NUCLEOTIDE SEQUENCE [LARGE SCALE GENOMIC DNA]</scope>
    <source>
        <strain evidence="1">DO16091913</strain>
        <tissue evidence="1">Muscle</tissue>
    </source>
</reference>
<comment type="caution">
    <text evidence="1">The sequence shown here is derived from an EMBL/GenBank/DDBJ whole genome shotgun (WGS) entry which is preliminary data.</text>
</comment>